<dbReference type="EMBL" id="ML770627">
    <property type="protein sequence ID" value="KAE9383221.1"/>
    <property type="molecule type" value="Genomic_DNA"/>
</dbReference>
<keyword evidence="1 3" id="KW-0853">WD repeat</keyword>
<dbReference type="InterPro" id="IPR036322">
    <property type="entry name" value="WD40_repeat_dom_sf"/>
</dbReference>
<dbReference type="PRINTS" id="PR00320">
    <property type="entry name" value="GPROTEINBRPT"/>
</dbReference>
<dbReference type="InterPro" id="IPR020472">
    <property type="entry name" value="WD40_PAC1"/>
</dbReference>
<dbReference type="Pfam" id="PF00400">
    <property type="entry name" value="WD40"/>
    <property type="match status" value="4"/>
</dbReference>
<dbReference type="PANTHER" id="PTHR22847">
    <property type="entry name" value="WD40 REPEAT PROTEIN"/>
    <property type="match status" value="1"/>
</dbReference>
<accession>A0A6A4GCN4</accession>
<dbReference type="SUPFAM" id="SSF50978">
    <property type="entry name" value="WD40 repeat-like"/>
    <property type="match status" value="1"/>
</dbReference>
<dbReference type="GO" id="GO:1990234">
    <property type="term" value="C:transferase complex"/>
    <property type="evidence" value="ECO:0007669"/>
    <property type="project" value="UniProtKB-ARBA"/>
</dbReference>
<dbReference type="PROSITE" id="PS00678">
    <property type="entry name" value="WD_REPEATS_1"/>
    <property type="match status" value="1"/>
</dbReference>
<feature type="repeat" description="WD" evidence="3">
    <location>
        <begin position="184"/>
        <end position="218"/>
    </location>
</feature>
<dbReference type="Proteomes" id="UP000799118">
    <property type="component" value="Unassembled WGS sequence"/>
</dbReference>
<organism evidence="4 5">
    <name type="scientific">Gymnopus androsaceus JB14</name>
    <dbReference type="NCBI Taxonomy" id="1447944"/>
    <lineage>
        <taxon>Eukaryota</taxon>
        <taxon>Fungi</taxon>
        <taxon>Dikarya</taxon>
        <taxon>Basidiomycota</taxon>
        <taxon>Agaricomycotina</taxon>
        <taxon>Agaricomycetes</taxon>
        <taxon>Agaricomycetidae</taxon>
        <taxon>Agaricales</taxon>
        <taxon>Marasmiineae</taxon>
        <taxon>Omphalotaceae</taxon>
        <taxon>Gymnopus</taxon>
    </lineage>
</organism>
<evidence type="ECO:0000313" key="5">
    <source>
        <dbReference type="Proteomes" id="UP000799118"/>
    </source>
</evidence>
<dbReference type="CDD" id="cd00200">
    <property type="entry name" value="WD40"/>
    <property type="match status" value="1"/>
</dbReference>
<evidence type="ECO:0000256" key="1">
    <source>
        <dbReference type="ARBA" id="ARBA00022574"/>
    </source>
</evidence>
<dbReference type="SMART" id="SM00320">
    <property type="entry name" value="WD40"/>
    <property type="match status" value="4"/>
</dbReference>
<evidence type="ECO:0000313" key="4">
    <source>
        <dbReference type="EMBL" id="KAE9383221.1"/>
    </source>
</evidence>
<keyword evidence="5" id="KW-1185">Reference proteome</keyword>
<dbReference type="InterPro" id="IPR001680">
    <property type="entry name" value="WD40_rpt"/>
</dbReference>
<dbReference type="PROSITE" id="PS50082">
    <property type="entry name" value="WD_REPEATS_2"/>
    <property type="match status" value="4"/>
</dbReference>
<gene>
    <name evidence="4" type="ORF">BT96DRAFT_844363</name>
</gene>
<dbReference type="InterPro" id="IPR019775">
    <property type="entry name" value="WD40_repeat_CS"/>
</dbReference>
<dbReference type="InterPro" id="IPR015943">
    <property type="entry name" value="WD40/YVTN_repeat-like_dom_sf"/>
</dbReference>
<name>A0A6A4GCN4_9AGAR</name>
<feature type="repeat" description="WD" evidence="3">
    <location>
        <begin position="263"/>
        <end position="304"/>
    </location>
</feature>
<proteinExistence type="predicted"/>
<evidence type="ECO:0000256" key="2">
    <source>
        <dbReference type="ARBA" id="ARBA00022737"/>
    </source>
</evidence>
<feature type="repeat" description="WD" evidence="3">
    <location>
        <begin position="306"/>
        <end position="347"/>
    </location>
</feature>
<feature type="repeat" description="WD" evidence="3">
    <location>
        <begin position="220"/>
        <end position="261"/>
    </location>
</feature>
<dbReference type="PANTHER" id="PTHR22847:SF637">
    <property type="entry name" value="WD REPEAT DOMAIN 5B"/>
    <property type="match status" value="1"/>
</dbReference>
<dbReference type="PROSITE" id="PS50294">
    <property type="entry name" value="WD_REPEATS_REGION"/>
    <property type="match status" value="4"/>
</dbReference>
<evidence type="ECO:0000256" key="3">
    <source>
        <dbReference type="PROSITE-ProRule" id="PRU00221"/>
    </source>
</evidence>
<protein>
    <submittedName>
        <fullName evidence="4">WD40 repeat-like protein</fullName>
    </submittedName>
</protein>
<dbReference type="AlphaFoldDB" id="A0A6A4GCN4"/>
<dbReference type="Gene3D" id="2.130.10.10">
    <property type="entry name" value="YVTN repeat-like/Quinoprotein amine dehydrogenase"/>
    <property type="match status" value="1"/>
</dbReference>
<dbReference type="OrthoDB" id="3266532at2759"/>
<sequence>MCLKHLEQQLKFNICCLESSYIANEDVTNPDTEERVQKYISEELRYSCESWVYHGCAMAENSQCWTGIVSFMQSTNIVYWMECLSCLNEASQIRTTMDYLAKTTKIMDIRIGSKDISKFISAFFLPISHSTPHLYVSALAMLPEKIWLAGCTSKSLRNTVKVKNKGLNQFWREEINQINVRGWVDSVAYSPDGKQIVSGSRDKTVRIWSAETGLPIGEPLRGHTNSVLSVVYSPDGKQIVSGSADKTVRIWSAETGLPIGELLREHMDSVMSVAYSPDGKQIVSGSTDKTVRIWNAETGLAIGEPLKGHTDLVLSVAYSPDGKHIISGSTDKTVRIWSAETGLAIGEPLGSH</sequence>
<keyword evidence="2" id="KW-0677">Repeat</keyword>
<reference evidence="4" key="1">
    <citation type="journal article" date="2019" name="Environ. Microbiol.">
        <title>Fungal ecological strategies reflected in gene transcription - a case study of two litter decomposers.</title>
        <authorList>
            <person name="Barbi F."/>
            <person name="Kohler A."/>
            <person name="Barry K."/>
            <person name="Baskaran P."/>
            <person name="Daum C."/>
            <person name="Fauchery L."/>
            <person name="Ihrmark K."/>
            <person name="Kuo A."/>
            <person name="LaButti K."/>
            <person name="Lipzen A."/>
            <person name="Morin E."/>
            <person name="Grigoriev I.V."/>
            <person name="Henrissat B."/>
            <person name="Lindahl B."/>
            <person name="Martin F."/>
        </authorList>
    </citation>
    <scope>NUCLEOTIDE SEQUENCE</scope>
    <source>
        <strain evidence="4">JB14</strain>
    </source>
</reference>